<evidence type="ECO:0000313" key="4">
    <source>
        <dbReference type="Proteomes" id="UP000050741"/>
    </source>
</evidence>
<dbReference type="Gene3D" id="2.60.120.920">
    <property type="match status" value="1"/>
</dbReference>
<sequence length="252" mass="28586">MDFLNNKKLIKKGLSATIDQRCNKSGEQLNNILGQFIEGQTKKFEEQKETDRMRQKQMDELGNSSKKELEKGLNQLKGELIAKMEEYQNKQQQKNDALTETKKGNGIILQNRWDSAARHEDLTLIEPDRLIAQVTGKNRVYCSVFAERPLPKEYFGIFYYEVKILAKKSAISLGLATKQMPVGAWVGRYDSTYAYQSSGFFIGHAVKGCSHLDNGRPYIRGKPKFDGGDVVGCGVDLATRQIFYTKNGQRLD</sequence>
<proteinExistence type="predicted"/>
<keyword evidence="1" id="KW-0175">Coiled coil</keyword>
<dbReference type="Pfam" id="PF00622">
    <property type="entry name" value="SPRY"/>
    <property type="match status" value="1"/>
</dbReference>
<dbReference type="InterPro" id="IPR043136">
    <property type="entry name" value="B30.2/SPRY_sf"/>
</dbReference>
<dbReference type="InterPro" id="IPR003877">
    <property type="entry name" value="SPRY_dom"/>
</dbReference>
<accession>A0A183CIF3</accession>
<dbReference type="AlphaFoldDB" id="A0A183CIF3"/>
<evidence type="ECO:0000256" key="1">
    <source>
        <dbReference type="SAM" id="Coils"/>
    </source>
</evidence>
<dbReference type="InterPro" id="IPR044736">
    <property type="entry name" value="Gid1/RanBPM/SPLA_SPRY"/>
</dbReference>
<dbReference type="PROSITE" id="PS50188">
    <property type="entry name" value="B302_SPRY"/>
    <property type="match status" value="1"/>
</dbReference>
<reference evidence="5" key="3">
    <citation type="submission" date="2016-06" db="UniProtKB">
        <authorList>
            <consortium name="WormBaseParasite"/>
        </authorList>
    </citation>
    <scope>IDENTIFICATION</scope>
</reference>
<evidence type="ECO:0000259" key="3">
    <source>
        <dbReference type="PROSITE" id="PS50188"/>
    </source>
</evidence>
<keyword evidence="4" id="KW-1185">Reference proteome</keyword>
<feature type="coiled-coil region" evidence="1">
    <location>
        <begin position="66"/>
        <end position="97"/>
    </location>
</feature>
<feature type="domain" description="B30.2/SPRY" evidence="3">
    <location>
        <begin position="91"/>
        <end position="252"/>
    </location>
</feature>
<evidence type="ECO:0000313" key="5">
    <source>
        <dbReference type="WBParaSite" id="GPLIN_001265900"/>
    </source>
</evidence>
<dbReference type="CDD" id="cd12885">
    <property type="entry name" value="SPRY_RanBP_like"/>
    <property type="match status" value="1"/>
</dbReference>
<dbReference type="InterPro" id="IPR013320">
    <property type="entry name" value="ConA-like_dom_sf"/>
</dbReference>
<evidence type="ECO:0000256" key="2">
    <source>
        <dbReference type="SAM" id="MobiDB-lite"/>
    </source>
</evidence>
<dbReference type="WBParaSite" id="GPLIN_001265900">
    <property type="protein sequence ID" value="GPLIN_001265900"/>
    <property type="gene ID" value="GPLIN_001265900"/>
</dbReference>
<protein>
    <submittedName>
        <fullName evidence="5">B30.2/SPRY domain-containing protein</fullName>
    </submittedName>
</protein>
<dbReference type="InterPro" id="IPR001870">
    <property type="entry name" value="B30.2/SPRY"/>
</dbReference>
<organism evidence="4 5">
    <name type="scientific">Globodera pallida</name>
    <name type="common">Potato cyst nematode worm</name>
    <name type="synonym">Heterodera pallida</name>
    <dbReference type="NCBI Taxonomy" id="36090"/>
    <lineage>
        <taxon>Eukaryota</taxon>
        <taxon>Metazoa</taxon>
        <taxon>Ecdysozoa</taxon>
        <taxon>Nematoda</taxon>
        <taxon>Chromadorea</taxon>
        <taxon>Rhabditida</taxon>
        <taxon>Tylenchina</taxon>
        <taxon>Tylenchomorpha</taxon>
        <taxon>Tylenchoidea</taxon>
        <taxon>Heteroderidae</taxon>
        <taxon>Heteroderinae</taxon>
        <taxon>Globodera</taxon>
    </lineage>
</organism>
<dbReference type="SUPFAM" id="SSF49899">
    <property type="entry name" value="Concanavalin A-like lectins/glucanases"/>
    <property type="match status" value="1"/>
</dbReference>
<name>A0A183CIF3_GLOPA</name>
<dbReference type="Proteomes" id="UP000050741">
    <property type="component" value="Unassembled WGS sequence"/>
</dbReference>
<reference evidence="4" key="2">
    <citation type="submission" date="2014-05" db="EMBL/GenBank/DDBJ databases">
        <title>The genome and life-stage specific transcriptomes of Globodera pallida elucidate key aspects of plant parasitism by a cyst nematode.</title>
        <authorList>
            <person name="Cotton J.A."/>
            <person name="Lilley C.J."/>
            <person name="Jones L.M."/>
            <person name="Kikuchi T."/>
            <person name="Reid A.J."/>
            <person name="Thorpe P."/>
            <person name="Tsai I.J."/>
            <person name="Beasley H."/>
            <person name="Blok V."/>
            <person name="Cock P.J.A."/>
            <person name="Van den Akker S.E."/>
            <person name="Holroyd N."/>
            <person name="Hunt M."/>
            <person name="Mantelin S."/>
            <person name="Naghra H."/>
            <person name="Pain A."/>
            <person name="Palomares-Rius J.E."/>
            <person name="Zarowiecki M."/>
            <person name="Berriman M."/>
            <person name="Jones J.T."/>
            <person name="Urwin P.E."/>
        </authorList>
    </citation>
    <scope>NUCLEOTIDE SEQUENCE [LARGE SCALE GENOMIC DNA]</scope>
    <source>
        <strain evidence="4">Lindley</strain>
    </source>
</reference>
<reference evidence="4" key="1">
    <citation type="submission" date="2013-12" db="EMBL/GenBank/DDBJ databases">
        <authorList>
            <person name="Aslett M."/>
        </authorList>
    </citation>
    <scope>NUCLEOTIDE SEQUENCE [LARGE SCALE GENOMIC DNA]</scope>
    <source>
        <strain evidence="4">Lindley</strain>
    </source>
</reference>
<feature type="region of interest" description="Disordered" evidence="2">
    <location>
        <begin position="43"/>
        <end position="65"/>
    </location>
</feature>